<comment type="similarity">
    <text evidence="2">Belongs to the cytochrome ubiquinol oxidase subunit 2 family.</text>
</comment>
<feature type="transmembrane region" description="Helical" evidence="7">
    <location>
        <begin position="90"/>
        <end position="108"/>
    </location>
</feature>
<dbReference type="GO" id="GO:0009055">
    <property type="term" value="F:electron transfer activity"/>
    <property type="evidence" value="ECO:0007669"/>
    <property type="project" value="TreeGrafter"/>
</dbReference>
<name>A0A3S0PQV6_9GAMM</name>
<dbReference type="PANTHER" id="PTHR43141:SF4">
    <property type="entry name" value="CYTOCHROME BD2 SUBUNIT II"/>
    <property type="match status" value="1"/>
</dbReference>
<feature type="transmembrane region" description="Helical" evidence="7">
    <location>
        <begin position="12"/>
        <end position="41"/>
    </location>
</feature>
<evidence type="ECO:0000256" key="1">
    <source>
        <dbReference type="ARBA" id="ARBA00004651"/>
    </source>
</evidence>
<keyword evidence="9" id="KW-1185">Reference proteome</keyword>
<evidence type="ECO:0000313" key="9">
    <source>
        <dbReference type="Proteomes" id="UP000274358"/>
    </source>
</evidence>
<evidence type="ECO:0000256" key="7">
    <source>
        <dbReference type="SAM" id="Phobius"/>
    </source>
</evidence>
<dbReference type="GO" id="GO:0070069">
    <property type="term" value="C:cytochrome complex"/>
    <property type="evidence" value="ECO:0007669"/>
    <property type="project" value="TreeGrafter"/>
</dbReference>
<keyword evidence="5 7" id="KW-1133">Transmembrane helix</keyword>
<dbReference type="GO" id="GO:0005886">
    <property type="term" value="C:plasma membrane"/>
    <property type="evidence" value="ECO:0007669"/>
    <property type="project" value="UniProtKB-SubCell"/>
</dbReference>
<feature type="transmembrane region" description="Helical" evidence="7">
    <location>
        <begin position="190"/>
        <end position="214"/>
    </location>
</feature>
<keyword evidence="4 7" id="KW-0812">Transmembrane</keyword>
<dbReference type="GO" id="GO:0016682">
    <property type="term" value="F:oxidoreductase activity, acting on diphenols and related substances as donors, oxygen as acceptor"/>
    <property type="evidence" value="ECO:0007669"/>
    <property type="project" value="TreeGrafter"/>
</dbReference>
<keyword evidence="3" id="KW-1003">Cell membrane</keyword>
<dbReference type="Proteomes" id="UP000274358">
    <property type="component" value="Unassembled WGS sequence"/>
</dbReference>
<feature type="transmembrane region" description="Helical" evidence="7">
    <location>
        <begin position="259"/>
        <end position="277"/>
    </location>
</feature>
<feature type="transmembrane region" description="Helical" evidence="7">
    <location>
        <begin position="226"/>
        <end position="247"/>
    </location>
</feature>
<dbReference type="RefSeq" id="WP_126683289.1">
    <property type="nucleotide sequence ID" value="NZ_RYYV01000002.1"/>
</dbReference>
<dbReference type="EMBL" id="RYYV01000002">
    <property type="protein sequence ID" value="RUL78829.1"/>
    <property type="molecule type" value="Genomic_DNA"/>
</dbReference>
<dbReference type="AlphaFoldDB" id="A0A3S0PQV6"/>
<gene>
    <name evidence="8" type="ORF">EKH80_03205</name>
</gene>
<feature type="transmembrane region" description="Helical" evidence="7">
    <location>
        <begin position="120"/>
        <end position="141"/>
    </location>
</feature>
<feature type="transmembrane region" description="Helical" evidence="7">
    <location>
        <begin position="153"/>
        <end position="178"/>
    </location>
</feature>
<evidence type="ECO:0000256" key="3">
    <source>
        <dbReference type="ARBA" id="ARBA00022475"/>
    </source>
</evidence>
<evidence type="ECO:0000313" key="8">
    <source>
        <dbReference type="EMBL" id="RUL78829.1"/>
    </source>
</evidence>
<dbReference type="PANTHER" id="PTHR43141">
    <property type="entry name" value="CYTOCHROME BD2 SUBUNIT II"/>
    <property type="match status" value="1"/>
</dbReference>
<protein>
    <submittedName>
        <fullName evidence="8">Cytochrome d ubiquinol oxidase subunit II</fullName>
    </submittedName>
</protein>
<accession>A0A3S0PQV6</accession>
<dbReference type="InterPro" id="IPR003317">
    <property type="entry name" value="Cyt-d_oxidase_su2"/>
</dbReference>
<comment type="caution">
    <text evidence="8">The sequence shown here is derived from an EMBL/GenBank/DDBJ whole genome shotgun (WGS) entry which is preliminary data.</text>
</comment>
<sequence>MNNAVTESLLMHAWFGLLGLMLILYVITDGFDLGVGILSLFRPRESETDRNMMIESIGQVWGANETWLVALGGALFGAFPAAYAMLLSNLYGTVMLLIASLIMRGAAIEFRHAAGPKYKLLWDRVFGLGSLLAAIAQGIVLGKLLTGLQAGTLSLGFVFITVIGVVSGYALLGATWLVRKTAGWLQRTARMYSIIALCATVGCAIVVTIGTRVISPVGSARWTDPGVFHVLIFLGVIAAAVSCYVVYSIAKGGDYGPFNGSRVLFLTSFIGLAVSLFPDLVPGHLTVAAAASDSSTLVFMLLGIGMVLPIMITYNVYQYQSFSGKVISAEH</sequence>
<dbReference type="Pfam" id="PF02322">
    <property type="entry name" value="Cyt_bd_oxida_II"/>
    <property type="match status" value="1"/>
</dbReference>
<keyword evidence="6 7" id="KW-0472">Membrane</keyword>
<organism evidence="8 9">
    <name type="scientific">Dyella choica</name>
    <dbReference type="NCBI Taxonomy" id="1927959"/>
    <lineage>
        <taxon>Bacteria</taxon>
        <taxon>Pseudomonadati</taxon>
        <taxon>Pseudomonadota</taxon>
        <taxon>Gammaproteobacteria</taxon>
        <taxon>Lysobacterales</taxon>
        <taxon>Rhodanobacteraceae</taxon>
        <taxon>Dyella</taxon>
    </lineage>
</organism>
<feature type="transmembrane region" description="Helical" evidence="7">
    <location>
        <begin position="297"/>
        <end position="317"/>
    </location>
</feature>
<reference evidence="8 9" key="1">
    <citation type="submission" date="2018-12" db="EMBL/GenBank/DDBJ databases">
        <title>Dyella dinghuensis sp. nov. DHOA06 and Dyella choica sp. nov. 4M-K27, isolated from forest soil.</title>
        <authorList>
            <person name="Qiu L.-H."/>
            <person name="Gao Z.-H."/>
        </authorList>
    </citation>
    <scope>NUCLEOTIDE SEQUENCE [LARGE SCALE GENOMIC DNA]</scope>
    <source>
        <strain evidence="8 9">4M-K27</strain>
    </source>
</reference>
<evidence type="ECO:0000256" key="5">
    <source>
        <dbReference type="ARBA" id="ARBA00022989"/>
    </source>
</evidence>
<dbReference type="OrthoDB" id="9776710at2"/>
<comment type="subcellular location">
    <subcellularLocation>
        <location evidence="1">Cell membrane</location>
        <topology evidence="1">Multi-pass membrane protein</topology>
    </subcellularLocation>
</comment>
<dbReference type="GO" id="GO:0019646">
    <property type="term" value="P:aerobic electron transport chain"/>
    <property type="evidence" value="ECO:0007669"/>
    <property type="project" value="TreeGrafter"/>
</dbReference>
<evidence type="ECO:0000256" key="4">
    <source>
        <dbReference type="ARBA" id="ARBA00022692"/>
    </source>
</evidence>
<proteinExistence type="inferred from homology"/>
<evidence type="ECO:0000256" key="6">
    <source>
        <dbReference type="ARBA" id="ARBA00023136"/>
    </source>
</evidence>
<evidence type="ECO:0000256" key="2">
    <source>
        <dbReference type="ARBA" id="ARBA00007543"/>
    </source>
</evidence>